<gene>
    <name evidence="5" type="ORF">SCODWIG_01037</name>
</gene>
<evidence type="ECO:0000256" key="3">
    <source>
        <dbReference type="SAM" id="SignalP"/>
    </source>
</evidence>
<evidence type="ECO:0000313" key="5">
    <source>
        <dbReference type="EMBL" id="SSD59276.1"/>
    </source>
</evidence>
<keyword evidence="6" id="KW-1185">Reference proteome</keyword>
<dbReference type="Proteomes" id="UP000262825">
    <property type="component" value="Unassembled WGS sequence"/>
</dbReference>
<dbReference type="SUPFAM" id="SSF52833">
    <property type="entry name" value="Thioredoxin-like"/>
    <property type="match status" value="1"/>
</dbReference>
<sequence length="306" mass="35645">MQLQSLFPSTALNYYKTPSNTLLSSLLLLLLTANLFPNLAEARVTKVNTIETFYNNARNERNYTFVKYFTNWCSHCKRLEPIYKDLSDNYKVSTGNITLFDIPLNLEEIGETSIDNKININFLEVDCEQFGRFEICSRLEGFPYLEVIKPLKKEEQTLPQEEEKPLGFWKKLLSVFFILDDNLLNFVDRTVEFDGNRDLQSLTKFLDNIILHDYNLNLIDRIIASECEPNGDAICHRAAEYHRNISDLDTEEIMLENSLLVTKDSNDLAALPELKFKLLLIQAMKKKKEQQQQQQQNAKSMEYDEL</sequence>
<dbReference type="EMBL" id="UFAJ01000116">
    <property type="protein sequence ID" value="SSD59276.1"/>
    <property type="molecule type" value="Genomic_DNA"/>
</dbReference>
<evidence type="ECO:0000259" key="4">
    <source>
        <dbReference type="PROSITE" id="PS51352"/>
    </source>
</evidence>
<reference evidence="6" key="1">
    <citation type="submission" date="2018-06" db="EMBL/GenBank/DDBJ databases">
        <authorList>
            <person name="Guldener U."/>
        </authorList>
    </citation>
    <scope>NUCLEOTIDE SEQUENCE [LARGE SCALE GENOMIC DNA]</scope>
    <source>
        <strain evidence="6">UTAD17</strain>
    </source>
</reference>
<feature type="domain" description="Thioredoxin" evidence="4">
    <location>
        <begin position="24"/>
        <end position="211"/>
    </location>
</feature>
<dbReference type="GO" id="GO:0006457">
    <property type="term" value="P:protein folding"/>
    <property type="evidence" value="ECO:0007669"/>
    <property type="project" value="TreeGrafter"/>
</dbReference>
<feature type="chain" id="PRO_5016796075" description="Thioredoxin domain-containing protein" evidence="3">
    <location>
        <begin position="43"/>
        <end position="306"/>
    </location>
</feature>
<dbReference type="Gene3D" id="3.40.30.10">
    <property type="entry name" value="Glutaredoxin"/>
    <property type="match status" value="1"/>
</dbReference>
<evidence type="ECO:0000256" key="1">
    <source>
        <dbReference type="ARBA" id="ARBA00006347"/>
    </source>
</evidence>
<protein>
    <recommendedName>
        <fullName evidence="4">Thioredoxin domain-containing protein</fullName>
    </recommendedName>
</protein>
<dbReference type="GO" id="GO:0005783">
    <property type="term" value="C:endoplasmic reticulum"/>
    <property type="evidence" value="ECO:0007669"/>
    <property type="project" value="TreeGrafter"/>
</dbReference>
<keyword evidence="2 3" id="KW-0732">Signal</keyword>
<evidence type="ECO:0000256" key="2">
    <source>
        <dbReference type="ARBA" id="ARBA00022729"/>
    </source>
</evidence>
<dbReference type="Pfam" id="PF00085">
    <property type="entry name" value="Thioredoxin"/>
    <property type="match status" value="1"/>
</dbReference>
<dbReference type="PANTHER" id="PTHR45672:SF3">
    <property type="entry name" value="THIOREDOXIN DOMAIN-CONTAINING PROTEIN 5"/>
    <property type="match status" value="1"/>
</dbReference>
<dbReference type="OrthoDB" id="3970941at2759"/>
<proteinExistence type="inferred from homology"/>
<dbReference type="InterPro" id="IPR036249">
    <property type="entry name" value="Thioredoxin-like_sf"/>
</dbReference>
<dbReference type="InterPro" id="IPR013766">
    <property type="entry name" value="Thioredoxin_domain"/>
</dbReference>
<dbReference type="PANTHER" id="PTHR45672">
    <property type="entry name" value="PROTEIN DISULFIDE-ISOMERASE C17H9.14C-RELATED"/>
    <property type="match status" value="1"/>
</dbReference>
<dbReference type="InterPro" id="IPR051063">
    <property type="entry name" value="PDI"/>
</dbReference>
<feature type="signal peptide" evidence="3">
    <location>
        <begin position="1"/>
        <end position="42"/>
    </location>
</feature>
<comment type="similarity">
    <text evidence="1">Belongs to the protein disulfide isomerase family.</text>
</comment>
<name>A0A376B3L4_9ASCO</name>
<dbReference type="GO" id="GO:0003756">
    <property type="term" value="F:protein disulfide isomerase activity"/>
    <property type="evidence" value="ECO:0007669"/>
    <property type="project" value="TreeGrafter"/>
</dbReference>
<dbReference type="AlphaFoldDB" id="A0A376B3L4"/>
<organism evidence="5 6">
    <name type="scientific">Saccharomycodes ludwigii</name>
    <dbReference type="NCBI Taxonomy" id="36035"/>
    <lineage>
        <taxon>Eukaryota</taxon>
        <taxon>Fungi</taxon>
        <taxon>Dikarya</taxon>
        <taxon>Ascomycota</taxon>
        <taxon>Saccharomycotina</taxon>
        <taxon>Saccharomycetes</taxon>
        <taxon>Saccharomycodales</taxon>
        <taxon>Saccharomycodaceae</taxon>
        <taxon>Saccharomycodes</taxon>
    </lineage>
</organism>
<evidence type="ECO:0000313" key="6">
    <source>
        <dbReference type="Proteomes" id="UP000262825"/>
    </source>
</evidence>
<accession>A0A376B3L4</accession>
<dbReference type="PROSITE" id="PS51352">
    <property type="entry name" value="THIOREDOXIN_2"/>
    <property type="match status" value="1"/>
</dbReference>
<dbReference type="VEuPathDB" id="FungiDB:SCODWIG_01037"/>